<dbReference type="EMBL" id="RWGY01000026">
    <property type="protein sequence ID" value="TVU21294.1"/>
    <property type="molecule type" value="Genomic_DNA"/>
</dbReference>
<dbReference type="Proteomes" id="UP000324897">
    <property type="component" value="Unassembled WGS sequence"/>
</dbReference>
<evidence type="ECO:0000313" key="2">
    <source>
        <dbReference type="EMBL" id="TVU21294.1"/>
    </source>
</evidence>
<keyword evidence="3" id="KW-1185">Reference proteome</keyword>
<sequence>MKMAASKARNAPSNEGEMKQRKTYSCCYSTVKYKSTTFGSPLCSMNMSTVLF</sequence>
<organism evidence="2 3">
    <name type="scientific">Eragrostis curvula</name>
    <name type="common">weeping love grass</name>
    <dbReference type="NCBI Taxonomy" id="38414"/>
    <lineage>
        <taxon>Eukaryota</taxon>
        <taxon>Viridiplantae</taxon>
        <taxon>Streptophyta</taxon>
        <taxon>Embryophyta</taxon>
        <taxon>Tracheophyta</taxon>
        <taxon>Spermatophyta</taxon>
        <taxon>Magnoliopsida</taxon>
        <taxon>Liliopsida</taxon>
        <taxon>Poales</taxon>
        <taxon>Poaceae</taxon>
        <taxon>PACMAD clade</taxon>
        <taxon>Chloridoideae</taxon>
        <taxon>Eragrostideae</taxon>
        <taxon>Eragrostidinae</taxon>
        <taxon>Eragrostis</taxon>
    </lineage>
</organism>
<comment type="caution">
    <text evidence="2">The sequence shown here is derived from an EMBL/GenBank/DDBJ whole genome shotgun (WGS) entry which is preliminary data.</text>
</comment>
<proteinExistence type="predicted"/>
<gene>
    <name evidence="2" type="ORF">EJB05_30921</name>
</gene>
<name>A0A5J9UCV4_9POAL</name>
<evidence type="ECO:0000256" key="1">
    <source>
        <dbReference type="SAM" id="MobiDB-lite"/>
    </source>
</evidence>
<evidence type="ECO:0000313" key="3">
    <source>
        <dbReference type="Proteomes" id="UP000324897"/>
    </source>
</evidence>
<protein>
    <submittedName>
        <fullName evidence="2">Uncharacterized protein</fullName>
    </submittedName>
</protein>
<reference evidence="2 3" key="1">
    <citation type="journal article" date="2019" name="Sci. Rep.">
        <title>A high-quality genome of Eragrostis curvula grass provides insights into Poaceae evolution and supports new strategies to enhance forage quality.</title>
        <authorList>
            <person name="Carballo J."/>
            <person name="Santos B.A.C.M."/>
            <person name="Zappacosta D."/>
            <person name="Garbus I."/>
            <person name="Selva J.P."/>
            <person name="Gallo C.A."/>
            <person name="Diaz A."/>
            <person name="Albertini E."/>
            <person name="Caccamo M."/>
            <person name="Echenique V."/>
        </authorList>
    </citation>
    <scope>NUCLEOTIDE SEQUENCE [LARGE SCALE GENOMIC DNA]</scope>
    <source>
        <strain evidence="3">cv. Victoria</strain>
        <tissue evidence="2">Leaf</tissue>
    </source>
</reference>
<dbReference type="Gramene" id="TVU21294">
    <property type="protein sequence ID" value="TVU21294"/>
    <property type="gene ID" value="EJB05_30921"/>
</dbReference>
<feature type="region of interest" description="Disordered" evidence="1">
    <location>
        <begin position="1"/>
        <end position="20"/>
    </location>
</feature>
<dbReference type="AlphaFoldDB" id="A0A5J9UCV4"/>
<accession>A0A5J9UCV4</accession>